<dbReference type="PROSITE" id="PS01315">
    <property type="entry name" value="CDS"/>
    <property type="match status" value="1"/>
</dbReference>
<feature type="transmembrane region" description="Helical" evidence="19">
    <location>
        <begin position="127"/>
        <end position="145"/>
    </location>
</feature>
<reference evidence="20" key="1">
    <citation type="submission" date="2020-01" db="EMBL/GenBank/DDBJ databases">
        <authorList>
            <person name="Meier V. D."/>
            <person name="Meier V D."/>
        </authorList>
    </citation>
    <scope>NUCLEOTIDE SEQUENCE</scope>
    <source>
        <strain evidence="20">HLG_WM_MAG_05</strain>
    </source>
</reference>
<organism evidence="20">
    <name type="scientific">uncultured Sulfurovum sp</name>
    <dbReference type="NCBI Taxonomy" id="269237"/>
    <lineage>
        <taxon>Bacteria</taxon>
        <taxon>Pseudomonadati</taxon>
        <taxon>Campylobacterota</taxon>
        <taxon>Epsilonproteobacteria</taxon>
        <taxon>Campylobacterales</taxon>
        <taxon>Sulfurovaceae</taxon>
        <taxon>Sulfurovum</taxon>
        <taxon>environmental samples</taxon>
    </lineage>
</organism>
<dbReference type="UniPathway" id="UPA00557">
    <property type="reaction ID" value="UER00614"/>
</dbReference>
<keyword evidence="9" id="KW-0444">Lipid biosynthesis</keyword>
<feature type="transmembrane region" description="Helical" evidence="19">
    <location>
        <begin position="166"/>
        <end position="183"/>
    </location>
</feature>
<protein>
    <recommendedName>
        <fullName evidence="7 18">Phosphatidate cytidylyltransferase</fullName>
        <ecNumber evidence="6 18">2.7.7.41</ecNumber>
    </recommendedName>
</protein>
<proteinExistence type="inferred from homology"/>
<evidence type="ECO:0000256" key="16">
    <source>
        <dbReference type="ARBA" id="ARBA00023209"/>
    </source>
</evidence>
<dbReference type="GO" id="GO:0004605">
    <property type="term" value="F:phosphatidate cytidylyltransferase activity"/>
    <property type="evidence" value="ECO:0007669"/>
    <property type="project" value="UniProtKB-EC"/>
</dbReference>
<evidence type="ECO:0000256" key="18">
    <source>
        <dbReference type="RuleBase" id="RU003938"/>
    </source>
</evidence>
<keyword evidence="16" id="KW-0594">Phospholipid biosynthesis</keyword>
<keyword evidence="10 18" id="KW-0808">Transferase</keyword>
<dbReference type="EMBL" id="CACVAU010000040">
    <property type="protein sequence ID" value="CAA6812701.1"/>
    <property type="molecule type" value="Genomic_DNA"/>
</dbReference>
<comment type="pathway">
    <text evidence="4">Lipid metabolism.</text>
</comment>
<keyword evidence="14" id="KW-0443">Lipid metabolism</keyword>
<evidence type="ECO:0000256" key="5">
    <source>
        <dbReference type="ARBA" id="ARBA00010185"/>
    </source>
</evidence>
<sequence>MKFITNNIERWVTGIMLLATTIMIGLIDNYFIMWLYLGIFYFIGFDEAIKLFGIQRKSPYLYATVIWLVAYFYPNPDDLFFIMAIFFGAKLAYTQEHIKKKLLIPFLYPVSGFLFMLVLYRDFGIDFMLWLLIIVAITDTAAFFVGKSVGKTQFSPTSPNKTLEGVIGGIAFATVAGAIMGYFMDLVPFFIAFIVSFLTATASIFGDLFESYIKREAGVKDSGNVFPGHGGVLDRLDGYLFGSIMMLISLRAFL</sequence>
<comment type="subcellular location">
    <subcellularLocation>
        <location evidence="2">Cell membrane</location>
        <topology evidence="2">Multi-pass membrane protein</topology>
    </subcellularLocation>
</comment>
<keyword evidence="11 18" id="KW-0812">Transmembrane</keyword>
<evidence type="ECO:0000256" key="3">
    <source>
        <dbReference type="ARBA" id="ARBA00005119"/>
    </source>
</evidence>
<keyword evidence="13 19" id="KW-1133">Transmembrane helix</keyword>
<feature type="transmembrane region" description="Helical" evidence="19">
    <location>
        <begin position="102"/>
        <end position="121"/>
    </location>
</feature>
<comment type="catalytic activity">
    <reaction evidence="1 18">
        <text>a 1,2-diacyl-sn-glycero-3-phosphate + CTP + H(+) = a CDP-1,2-diacyl-sn-glycerol + diphosphate</text>
        <dbReference type="Rhea" id="RHEA:16229"/>
        <dbReference type="ChEBI" id="CHEBI:15378"/>
        <dbReference type="ChEBI" id="CHEBI:33019"/>
        <dbReference type="ChEBI" id="CHEBI:37563"/>
        <dbReference type="ChEBI" id="CHEBI:58332"/>
        <dbReference type="ChEBI" id="CHEBI:58608"/>
        <dbReference type="EC" id="2.7.7.41"/>
    </reaction>
</comment>
<dbReference type="GO" id="GO:0016024">
    <property type="term" value="P:CDP-diacylglycerol biosynthetic process"/>
    <property type="evidence" value="ECO:0007669"/>
    <property type="project" value="UniProtKB-UniPathway"/>
</dbReference>
<evidence type="ECO:0000256" key="17">
    <source>
        <dbReference type="ARBA" id="ARBA00023264"/>
    </source>
</evidence>
<dbReference type="GO" id="GO:0005886">
    <property type="term" value="C:plasma membrane"/>
    <property type="evidence" value="ECO:0007669"/>
    <property type="project" value="UniProtKB-SubCell"/>
</dbReference>
<evidence type="ECO:0000256" key="11">
    <source>
        <dbReference type="ARBA" id="ARBA00022692"/>
    </source>
</evidence>
<evidence type="ECO:0000256" key="9">
    <source>
        <dbReference type="ARBA" id="ARBA00022516"/>
    </source>
</evidence>
<keyword evidence="8" id="KW-1003">Cell membrane</keyword>
<feature type="transmembrane region" description="Helical" evidence="19">
    <location>
        <begin position="12"/>
        <end position="45"/>
    </location>
</feature>
<comment type="similarity">
    <text evidence="5 18">Belongs to the CDS family.</text>
</comment>
<dbReference type="AlphaFoldDB" id="A0A6S6T050"/>
<gene>
    <name evidence="20" type="ORF">HELGO_WM15285</name>
</gene>
<evidence type="ECO:0000313" key="20">
    <source>
        <dbReference type="EMBL" id="CAA6812701.1"/>
    </source>
</evidence>
<evidence type="ECO:0000256" key="10">
    <source>
        <dbReference type="ARBA" id="ARBA00022679"/>
    </source>
</evidence>
<evidence type="ECO:0000256" key="1">
    <source>
        <dbReference type="ARBA" id="ARBA00001698"/>
    </source>
</evidence>
<evidence type="ECO:0000256" key="6">
    <source>
        <dbReference type="ARBA" id="ARBA00012487"/>
    </source>
</evidence>
<dbReference type="PANTHER" id="PTHR46382">
    <property type="entry name" value="PHOSPHATIDATE CYTIDYLYLTRANSFERASE"/>
    <property type="match status" value="1"/>
</dbReference>
<name>A0A6S6T050_9BACT</name>
<accession>A0A6S6T050</accession>
<dbReference type="EC" id="2.7.7.41" evidence="6 18"/>
<keyword evidence="17" id="KW-1208">Phospholipid metabolism</keyword>
<keyword evidence="12 18" id="KW-0548">Nucleotidyltransferase</keyword>
<dbReference type="InterPro" id="IPR000374">
    <property type="entry name" value="PC_trans"/>
</dbReference>
<evidence type="ECO:0000256" key="7">
    <source>
        <dbReference type="ARBA" id="ARBA00019373"/>
    </source>
</evidence>
<evidence type="ECO:0000256" key="15">
    <source>
        <dbReference type="ARBA" id="ARBA00023136"/>
    </source>
</evidence>
<feature type="transmembrane region" description="Helical" evidence="19">
    <location>
        <begin position="189"/>
        <end position="209"/>
    </location>
</feature>
<evidence type="ECO:0000256" key="19">
    <source>
        <dbReference type="SAM" id="Phobius"/>
    </source>
</evidence>
<evidence type="ECO:0000256" key="8">
    <source>
        <dbReference type="ARBA" id="ARBA00022475"/>
    </source>
</evidence>
<keyword evidence="15 19" id="KW-0472">Membrane</keyword>
<comment type="pathway">
    <text evidence="3 18">Phospholipid metabolism; CDP-diacylglycerol biosynthesis; CDP-diacylglycerol from sn-glycerol 3-phosphate: step 3/3.</text>
</comment>
<dbReference type="Pfam" id="PF01148">
    <property type="entry name" value="CTP_transf_1"/>
    <property type="match status" value="1"/>
</dbReference>
<evidence type="ECO:0000256" key="12">
    <source>
        <dbReference type="ARBA" id="ARBA00022695"/>
    </source>
</evidence>
<evidence type="ECO:0000256" key="14">
    <source>
        <dbReference type="ARBA" id="ARBA00023098"/>
    </source>
</evidence>
<evidence type="ECO:0000256" key="2">
    <source>
        <dbReference type="ARBA" id="ARBA00004651"/>
    </source>
</evidence>
<evidence type="ECO:0000256" key="13">
    <source>
        <dbReference type="ARBA" id="ARBA00022989"/>
    </source>
</evidence>
<dbReference type="PANTHER" id="PTHR46382:SF1">
    <property type="entry name" value="PHOSPHATIDATE CYTIDYLYLTRANSFERASE"/>
    <property type="match status" value="1"/>
</dbReference>
<evidence type="ECO:0000256" key="4">
    <source>
        <dbReference type="ARBA" id="ARBA00005189"/>
    </source>
</evidence>